<evidence type="ECO:0000256" key="4">
    <source>
        <dbReference type="ARBA" id="ARBA00022475"/>
    </source>
</evidence>
<dbReference type="PRINTS" id="PR01437">
    <property type="entry name" value="NUOXDRDTASE4"/>
</dbReference>
<evidence type="ECO:0000256" key="6">
    <source>
        <dbReference type="ARBA" id="ARBA00022989"/>
    </source>
</evidence>
<proteinExistence type="inferred from homology"/>
<feature type="transmembrane region" description="Helical" evidence="9">
    <location>
        <begin position="72"/>
        <end position="96"/>
    </location>
</feature>
<evidence type="ECO:0000256" key="7">
    <source>
        <dbReference type="ARBA" id="ARBA00023136"/>
    </source>
</evidence>
<dbReference type="InterPro" id="IPR050586">
    <property type="entry name" value="CPA3_Na-H_Antiporter_D"/>
</dbReference>
<feature type="transmembrane region" description="Helical" evidence="9">
    <location>
        <begin position="132"/>
        <end position="151"/>
    </location>
</feature>
<dbReference type="NCBIfam" id="NF005818">
    <property type="entry name" value="PRK07691.1"/>
    <property type="match status" value="1"/>
</dbReference>
<reference evidence="11 12" key="1">
    <citation type="submission" date="2016-12" db="EMBL/GenBank/DDBJ databases">
        <title>The whole genome sequencing and assembly of Bacillus cohnii DSM 6307T strain.</title>
        <authorList>
            <person name="Lee Y.-J."/>
            <person name="Yi H."/>
            <person name="Bahn Y.-S."/>
            <person name="Kim J.F."/>
            <person name="Lee D.-W."/>
        </authorList>
    </citation>
    <scope>NUCLEOTIDE SEQUENCE [LARGE SCALE GENOMIC DNA]</scope>
    <source>
        <strain evidence="11 12">DSM 6307</strain>
    </source>
</reference>
<feature type="transmembrane region" description="Helical" evidence="9">
    <location>
        <begin position="108"/>
        <end position="126"/>
    </location>
</feature>
<protein>
    <submittedName>
        <fullName evidence="11">Na+/H+ antiporter subunit D</fullName>
    </submittedName>
</protein>
<dbReference type="GO" id="GO:0008137">
    <property type="term" value="F:NADH dehydrogenase (ubiquinone) activity"/>
    <property type="evidence" value="ECO:0007669"/>
    <property type="project" value="InterPro"/>
</dbReference>
<accession>A0A223KUQ5</accession>
<feature type="transmembrane region" description="Helical" evidence="9">
    <location>
        <begin position="204"/>
        <end position="229"/>
    </location>
</feature>
<dbReference type="AlphaFoldDB" id="A0A223KUQ5"/>
<evidence type="ECO:0000256" key="1">
    <source>
        <dbReference type="ARBA" id="ARBA00004651"/>
    </source>
</evidence>
<dbReference type="GO" id="GO:0005886">
    <property type="term" value="C:plasma membrane"/>
    <property type="evidence" value="ECO:0007669"/>
    <property type="project" value="UniProtKB-SubCell"/>
</dbReference>
<comment type="similarity">
    <text evidence="2">Belongs to the CPA3 antiporters (TC 2.A.63) subunit D family.</text>
</comment>
<dbReference type="KEGG" id="bcoh:BC6307_18390"/>
<sequence length="493" mass="53658">MSNLVILPILIPLLAGTILLFFPRQLHFQKWISVIALSLTTISSIVLVQTVFNNGIQTLELGGWKPPFGIVLVADMFSALLVLTGIVVSFTCILFAFKSIGEDREKHYFYAFAQFLITGVMGAFLTGDLFNLFVFFEVFLMASYALIVIGGTKIQLRETLKYVLINVISSALFVISVAYIYAVLGTLNMADLGARVAEYGQTPLLTVIAILFLVVFGLKGGIFPLYFWLPGAYKAPPYAVTALFGALLTKVGVYAIFRMFSVIFTHEPQITHQIIAVLAGITILIGAIGAVAYSDVKQIIIYNIVTAIGVIVFGVVIATEIGYAGAIYYLVHDMVIKGALFLLAGAMFTITGTNKIKEMGGLIKRHPLLGWMFFLAALALAGIPPLSGFVGKVLLTQAGLSEGHYWFVAVMLLSSLLVLYSVMKIFLNCFFREEVLTEKEEKGSIKGLVYPSVILIAISVFLGVGAEVVTPYIMQAAETLADPTAYIQAVLKE</sequence>
<feature type="transmembrane region" description="Helical" evidence="9">
    <location>
        <begin position="448"/>
        <end position="474"/>
    </location>
</feature>
<dbReference type="Pfam" id="PF00361">
    <property type="entry name" value="Proton_antipo_M"/>
    <property type="match status" value="1"/>
</dbReference>
<comment type="subcellular location">
    <subcellularLocation>
        <location evidence="1">Cell membrane</location>
        <topology evidence="1">Multi-pass membrane protein</topology>
    </subcellularLocation>
    <subcellularLocation>
        <location evidence="8">Membrane</location>
        <topology evidence="8">Multi-pass membrane protein</topology>
    </subcellularLocation>
</comment>
<dbReference type="GO" id="GO:0015297">
    <property type="term" value="F:antiporter activity"/>
    <property type="evidence" value="ECO:0007669"/>
    <property type="project" value="UniProtKB-KW"/>
</dbReference>
<keyword evidence="7 9" id="KW-0472">Membrane</keyword>
<keyword evidence="3" id="KW-0050">Antiport</keyword>
<dbReference type="InterPro" id="IPR003918">
    <property type="entry name" value="NADH_UbQ_OxRdtase"/>
</dbReference>
<evidence type="ECO:0000256" key="2">
    <source>
        <dbReference type="ARBA" id="ARBA00005346"/>
    </source>
</evidence>
<feature type="transmembrane region" description="Helical" evidence="9">
    <location>
        <begin position="406"/>
        <end position="427"/>
    </location>
</feature>
<feature type="transmembrane region" description="Helical" evidence="9">
    <location>
        <begin position="300"/>
        <end position="329"/>
    </location>
</feature>
<evidence type="ECO:0000256" key="3">
    <source>
        <dbReference type="ARBA" id="ARBA00022449"/>
    </source>
</evidence>
<dbReference type="Proteomes" id="UP000215224">
    <property type="component" value="Chromosome"/>
</dbReference>
<keyword evidence="5 8" id="KW-0812">Transmembrane</keyword>
<feature type="transmembrane region" description="Helical" evidence="9">
    <location>
        <begin position="163"/>
        <end position="184"/>
    </location>
</feature>
<dbReference type="NCBIfam" id="NF009306">
    <property type="entry name" value="PRK12663.1"/>
    <property type="match status" value="1"/>
</dbReference>
<evidence type="ECO:0000313" key="12">
    <source>
        <dbReference type="Proteomes" id="UP000215224"/>
    </source>
</evidence>
<keyword evidence="12" id="KW-1185">Reference proteome</keyword>
<dbReference type="STRING" id="1314751.GCA_001591425_04504"/>
<dbReference type="RefSeq" id="WP_066420839.1">
    <property type="nucleotide sequence ID" value="NZ_CP018866.1"/>
</dbReference>
<evidence type="ECO:0000256" key="9">
    <source>
        <dbReference type="SAM" id="Phobius"/>
    </source>
</evidence>
<dbReference type="EMBL" id="CP018866">
    <property type="protein sequence ID" value="AST93087.1"/>
    <property type="molecule type" value="Genomic_DNA"/>
</dbReference>
<keyword evidence="6 9" id="KW-1133">Transmembrane helix</keyword>
<evidence type="ECO:0000256" key="8">
    <source>
        <dbReference type="RuleBase" id="RU000320"/>
    </source>
</evidence>
<gene>
    <name evidence="11" type="ORF">BC6307_18390</name>
</gene>
<keyword evidence="4" id="KW-1003">Cell membrane</keyword>
<feature type="transmembrane region" description="Helical" evidence="9">
    <location>
        <begin position="6"/>
        <end position="22"/>
    </location>
</feature>
<evidence type="ECO:0000256" key="5">
    <source>
        <dbReference type="ARBA" id="ARBA00022692"/>
    </source>
</evidence>
<feature type="transmembrane region" description="Helical" evidence="9">
    <location>
        <begin position="368"/>
        <end position="386"/>
    </location>
</feature>
<evidence type="ECO:0000259" key="10">
    <source>
        <dbReference type="Pfam" id="PF00361"/>
    </source>
</evidence>
<feature type="transmembrane region" description="Helical" evidence="9">
    <location>
        <begin position="34"/>
        <end position="52"/>
    </location>
</feature>
<dbReference type="PANTHER" id="PTHR42703:SF1">
    <property type="entry name" value="NA(+)_H(+) ANTIPORTER SUBUNIT D1"/>
    <property type="match status" value="1"/>
</dbReference>
<keyword evidence="3" id="KW-0813">Transport</keyword>
<evidence type="ECO:0000313" key="11">
    <source>
        <dbReference type="EMBL" id="AST93087.1"/>
    </source>
</evidence>
<dbReference type="GO" id="GO:0042773">
    <property type="term" value="P:ATP synthesis coupled electron transport"/>
    <property type="evidence" value="ECO:0007669"/>
    <property type="project" value="InterPro"/>
</dbReference>
<feature type="domain" description="NADH:quinone oxidoreductase/Mrp antiporter transmembrane" evidence="10">
    <location>
        <begin position="127"/>
        <end position="417"/>
    </location>
</feature>
<dbReference type="InterPro" id="IPR001750">
    <property type="entry name" value="ND/Mrp_TM"/>
</dbReference>
<name>A0A223KUQ5_9BACI</name>
<organism evidence="11 12">
    <name type="scientific">Sutcliffiella cohnii</name>
    <dbReference type="NCBI Taxonomy" id="33932"/>
    <lineage>
        <taxon>Bacteria</taxon>
        <taxon>Bacillati</taxon>
        <taxon>Bacillota</taxon>
        <taxon>Bacilli</taxon>
        <taxon>Bacillales</taxon>
        <taxon>Bacillaceae</taxon>
        <taxon>Sutcliffiella</taxon>
    </lineage>
</organism>
<feature type="transmembrane region" description="Helical" evidence="9">
    <location>
        <begin position="241"/>
        <end position="264"/>
    </location>
</feature>
<dbReference type="PANTHER" id="PTHR42703">
    <property type="entry name" value="NADH DEHYDROGENASE"/>
    <property type="match status" value="1"/>
</dbReference>
<feature type="transmembrane region" description="Helical" evidence="9">
    <location>
        <begin position="270"/>
        <end position="293"/>
    </location>
</feature>
<feature type="transmembrane region" description="Helical" evidence="9">
    <location>
        <begin position="335"/>
        <end position="356"/>
    </location>
</feature>